<dbReference type="InterPro" id="IPR050309">
    <property type="entry name" value="Type-B_Carboxylest/Lipase"/>
</dbReference>
<dbReference type="InterPro" id="IPR019826">
    <property type="entry name" value="Carboxylesterase_B_AS"/>
</dbReference>
<keyword evidence="2 3" id="KW-0378">Hydrolase</keyword>
<dbReference type="InterPro" id="IPR019819">
    <property type="entry name" value="Carboxylesterase_B_CS"/>
</dbReference>
<dbReference type="HOGENOM" id="CLU_006586_10_5_1"/>
<accession>G2XRV8</accession>
<dbReference type="AlphaFoldDB" id="G2XRV8"/>
<evidence type="ECO:0000313" key="5">
    <source>
        <dbReference type="EMBL" id="CCD43446.1"/>
    </source>
</evidence>
<dbReference type="GO" id="GO:0016787">
    <property type="term" value="F:hydrolase activity"/>
    <property type="evidence" value="ECO:0007669"/>
    <property type="project" value="UniProtKB-KW"/>
</dbReference>
<dbReference type="OrthoDB" id="408631at2759"/>
<dbReference type="InterPro" id="IPR002018">
    <property type="entry name" value="CarbesteraseB"/>
</dbReference>
<dbReference type="PROSITE" id="PS00122">
    <property type="entry name" value="CARBOXYLESTERASE_B_1"/>
    <property type="match status" value="1"/>
</dbReference>
<evidence type="ECO:0000256" key="1">
    <source>
        <dbReference type="ARBA" id="ARBA00005964"/>
    </source>
</evidence>
<evidence type="ECO:0000313" key="6">
    <source>
        <dbReference type="Proteomes" id="UP000008177"/>
    </source>
</evidence>
<dbReference type="EC" id="3.1.1.-" evidence="3"/>
<protein>
    <recommendedName>
        <fullName evidence="3">Carboxylic ester hydrolase</fullName>
        <ecNumber evidence="3">3.1.1.-</ecNumber>
    </recommendedName>
</protein>
<reference evidence="6" key="1">
    <citation type="journal article" date="2011" name="PLoS Genet.">
        <title>Genomic analysis of the necrotrophic fungal pathogens Sclerotinia sclerotiorum and Botrytis cinerea.</title>
        <authorList>
            <person name="Amselem J."/>
            <person name="Cuomo C.A."/>
            <person name="van Kan J.A."/>
            <person name="Viaud M."/>
            <person name="Benito E.P."/>
            <person name="Couloux A."/>
            <person name="Coutinho P.M."/>
            <person name="de Vries R.P."/>
            <person name="Dyer P.S."/>
            <person name="Fillinger S."/>
            <person name="Fournier E."/>
            <person name="Gout L."/>
            <person name="Hahn M."/>
            <person name="Kohn L."/>
            <person name="Lapalu N."/>
            <person name="Plummer K.M."/>
            <person name="Pradier J.M."/>
            <person name="Quevillon E."/>
            <person name="Sharon A."/>
            <person name="Simon A."/>
            <person name="ten Have A."/>
            <person name="Tudzynski B."/>
            <person name="Tudzynski P."/>
            <person name="Wincker P."/>
            <person name="Andrew M."/>
            <person name="Anthouard V."/>
            <person name="Beever R.E."/>
            <person name="Beffa R."/>
            <person name="Benoit I."/>
            <person name="Bouzid O."/>
            <person name="Brault B."/>
            <person name="Chen Z."/>
            <person name="Choquer M."/>
            <person name="Collemare J."/>
            <person name="Cotton P."/>
            <person name="Danchin E.G."/>
            <person name="Da Silva C."/>
            <person name="Gautier A."/>
            <person name="Giraud C."/>
            <person name="Giraud T."/>
            <person name="Gonzalez C."/>
            <person name="Grossetete S."/>
            <person name="Guldener U."/>
            <person name="Henrissat B."/>
            <person name="Howlett B.J."/>
            <person name="Kodira C."/>
            <person name="Kretschmer M."/>
            <person name="Lappartient A."/>
            <person name="Leroch M."/>
            <person name="Levis C."/>
            <person name="Mauceli E."/>
            <person name="Neuveglise C."/>
            <person name="Oeser B."/>
            <person name="Pearson M."/>
            <person name="Poulain J."/>
            <person name="Poussereau N."/>
            <person name="Quesneville H."/>
            <person name="Rascle C."/>
            <person name="Schumacher J."/>
            <person name="Segurens B."/>
            <person name="Sexton A."/>
            <person name="Silva E."/>
            <person name="Sirven C."/>
            <person name="Soanes D.M."/>
            <person name="Talbot N.J."/>
            <person name="Templeton M."/>
            <person name="Yandava C."/>
            <person name="Yarden O."/>
            <person name="Zeng Q."/>
            <person name="Rollins J.A."/>
            <person name="Lebrun M.H."/>
            <person name="Dickman M."/>
        </authorList>
    </citation>
    <scope>NUCLEOTIDE SEQUENCE [LARGE SCALE GENOMIC DNA]</scope>
    <source>
        <strain evidence="6">T4</strain>
    </source>
</reference>
<dbReference type="EMBL" id="FQ790258">
    <property type="protein sequence ID" value="CCD43446.1"/>
    <property type="molecule type" value="Genomic_DNA"/>
</dbReference>
<dbReference type="InParanoid" id="G2XRV8"/>
<evidence type="ECO:0000256" key="3">
    <source>
        <dbReference type="RuleBase" id="RU361235"/>
    </source>
</evidence>
<gene>
    <name evidence="5" type="ORF">BofuT4_P066330.1</name>
</gene>
<feature type="domain" description="Carboxylesterase type B" evidence="4">
    <location>
        <begin position="70"/>
        <end position="596"/>
    </location>
</feature>
<evidence type="ECO:0000259" key="4">
    <source>
        <dbReference type="Pfam" id="PF00135"/>
    </source>
</evidence>
<name>G2XRV8_BOTF4</name>
<dbReference type="eggNOG" id="KOG4389">
    <property type="taxonomic scope" value="Eukaryota"/>
</dbReference>
<dbReference type="PANTHER" id="PTHR11559">
    <property type="entry name" value="CARBOXYLESTERASE"/>
    <property type="match status" value="1"/>
</dbReference>
<dbReference type="STRING" id="999810.G2XRV8"/>
<dbReference type="Gene3D" id="3.40.50.1820">
    <property type="entry name" value="alpha/beta hydrolase"/>
    <property type="match status" value="1"/>
</dbReference>
<dbReference type="PROSITE" id="PS00941">
    <property type="entry name" value="CARBOXYLESTERASE_B_2"/>
    <property type="match status" value="1"/>
</dbReference>
<proteinExistence type="inferred from homology"/>
<dbReference type="Pfam" id="PF00135">
    <property type="entry name" value="COesterase"/>
    <property type="match status" value="1"/>
</dbReference>
<evidence type="ECO:0000256" key="2">
    <source>
        <dbReference type="ARBA" id="ARBA00022801"/>
    </source>
</evidence>
<organism evidence="5 6">
    <name type="scientific">Botryotinia fuckeliana (strain T4)</name>
    <name type="common">Noble rot fungus</name>
    <name type="synonym">Botrytis cinerea</name>
    <dbReference type="NCBI Taxonomy" id="999810"/>
    <lineage>
        <taxon>Eukaryota</taxon>
        <taxon>Fungi</taxon>
        <taxon>Dikarya</taxon>
        <taxon>Ascomycota</taxon>
        <taxon>Pezizomycotina</taxon>
        <taxon>Leotiomycetes</taxon>
        <taxon>Helotiales</taxon>
        <taxon>Sclerotiniaceae</taxon>
        <taxon>Botrytis</taxon>
    </lineage>
</organism>
<sequence>MELSINMQIYDRVWVIQDLMFGSSNAIITATMKFYSSVLLGAGLSALTLAQPALPLVDLGYAVHQATLNAPTGHLRFSPSLAPVGRNRTINDGQNSVTCPNATPAWVIPALSFLPAYFSGQNLSNYTSLTQTPLNTSFAQTLTPGSGVSEDCLFLDVIVPEKVFNAAKSNRSSGYNEARCAPGEPCKVPSGAPVLVWIYGGGYTAGSKTSEGSPASLVARSVENDGEGIVYVAMNYRLGLFGWLSGPNVTANVGLQDQRLALEWIQRNIHLFGGDASRVTVMGESAGGGSIMHHITSYGGKGSLPFQQAIPQSPGYFPATPLQAQQIFDNVLSNASVLSNVTINSADDLRALPYETLYAVNAIVTGLSLWGTFTFGPAIDRSPNSYVPDFPLRMLANGLYHNVSVMVGHTSGEGPFFSAPFVQTQDDFETTVAEFFPTANETLLNTITTELYPPVFNGTYGYRTPYERIARTLSDFVITCNSQYIASTFSGFSYVFSMFPAIHGQDRFYTFFNGDTSTATIGAPVYSPVNSTVAMAFQSLILQFTMTGIPTAEGFQNPILYGNNHTVSSISTKTLLEPALGQQVPDPGAQKQCDFWLEAPYYTLDED</sequence>
<comment type="similarity">
    <text evidence="1 3">Belongs to the type-B carboxylesterase/lipase family.</text>
</comment>
<dbReference type="SUPFAM" id="SSF53474">
    <property type="entry name" value="alpha/beta-Hydrolases"/>
    <property type="match status" value="1"/>
</dbReference>
<dbReference type="InterPro" id="IPR029058">
    <property type="entry name" value="AB_hydrolase_fold"/>
</dbReference>
<dbReference type="Proteomes" id="UP000008177">
    <property type="component" value="Unplaced contigs"/>
</dbReference>